<proteinExistence type="predicted"/>
<evidence type="ECO:0000313" key="2">
    <source>
        <dbReference type="Proteomes" id="UP000006727"/>
    </source>
</evidence>
<reference evidence="1 2" key="1">
    <citation type="journal article" date="2008" name="Science">
        <title>The Physcomitrella genome reveals evolutionary insights into the conquest of land by plants.</title>
        <authorList>
            <person name="Rensing S."/>
            <person name="Lang D."/>
            <person name="Zimmer A."/>
            <person name="Terry A."/>
            <person name="Salamov A."/>
            <person name="Shapiro H."/>
            <person name="Nishiyama T."/>
            <person name="Perroud P.-F."/>
            <person name="Lindquist E."/>
            <person name="Kamisugi Y."/>
            <person name="Tanahashi T."/>
            <person name="Sakakibara K."/>
            <person name="Fujita T."/>
            <person name="Oishi K."/>
            <person name="Shin-I T."/>
            <person name="Kuroki Y."/>
            <person name="Toyoda A."/>
            <person name="Suzuki Y."/>
            <person name="Hashimoto A."/>
            <person name="Yamaguchi K."/>
            <person name="Sugano A."/>
            <person name="Kohara Y."/>
            <person name="Fujiyama A."/>
            <person name="Anterola A."/>
            <person name="Aoki S."/>
            <person name="Ashton N."/>
            <person name="Barbazuk W.B."/>
            <person name="Barker E."/>
            <person name="Bennetzen J."/>
            <person name="Bezanilla M."/>
            <person name="Blankenship R."/>
            <person name="Cho S.H."/>
            <person name="Dutcher S."/>
            <person name="Estelle M."/>
            <person name="Fawcett J.A."/>
            <person name="Gundlach H."/>
            <person name="Hanada K."/>
            <person name="Heyl A."/>
            <person name="Hicks K.A."/>
            <person name="Hugh J."/>
            <person name="Lohr M."/>
            <person name="Mayer K."/>
            <person name="Melkozernov A."/>
            <person name="Murata T."/>
            <person name="Nelson D."/>
            <person name="Pils B."/>
            <person name="Prigge M."/>
            <person name="Reiss B."/>
            <person name="Renner T."/>
            <person name="Rombauts S."/>
            <person name="Rushton P."/>
            <person name="Sanderfoot A."/>
            <person name="Schween G."/>
            <person name="Shiu S.-H."/>
            <person name="Stueber K."/>
            <person name="Theodoulou F.L."/>
            <person name="Tu H."/>
            <person name="Van de Peer Y."/>
            <person name="Verrier P.J."/>
            <person name="Waters E."/>
            <person name="Wood A."/>
            <person name="Yang L."/>
            <person name="Cove D."/>
            <person name="Cuming A."/>
            <person name="Hasebe M."/>
            <person name="Lucas S."/>
            <person name="Mishler D.B."/>
            <person name="Reski R."/>
            <person name="Grigoriev I."/>
            <person name="Quatrano R.S."/>
            <person name="Boore J.L."/>
        </authorList>
    </citation>
    <scope>NUCLEOTIDE SEQUENCE [LARGE SCALE GENOMIC DNA]</scope>
    <source>
        <strain evidence="1 2">cv. Gransden 2004</strain>
    </source>
</reference>
<reference evidence="1 2" key="2">
    <citation type="journal article" date="2018" name="Plant J.">
        <title>The Physcomitrella patens chromosome-scale assembly reveals moss genome structure and evolution.</title>
        <authorList>
            <person name="Lang D."/>
            <person name="Ullrich K.K."/>
            <person name="Murat F."/>
            <person name="Fuchs J."/>
            <person name="Jenkins J."/>
            <person name="Haas F.B."/>
            <person name="Piednoel M."/>
            <person name="Gundlach H."/>
            <person name="Van Bel M."/>
            <person name="Meyberg R."/>
            <person name="Vives C."/>
            <person name="Morata J."/>
            <person name="Symeonidi A."/>
            <person name="Hiss M."/>
            <person name="Muchero W."/>
            <person name="Kamisugi Y."/>
            <person name="Saleh O."/>
            <person name="Blanc G."/>
            <person name="Decker E.L."/>
            <person name="van Gessel N."/>
            <person name="Grimwood J."/>
            <person name="Hayes R.D."/>
            <person name="Graham S.W."/>
            <person name="Gunter L.E."/>
            <person name="McDaniel S.F."/>
            <person name="Hoernstein S.N.W."/>
            <person name="Larsson A."/>
            <person name="Li F.W."/>
            <person name="Perroud P.F."/>
            <person name="Phillips J."/>
            <person name="Ranjan P."/>
            <person name="Rokshar D.S."/>
            <person name="Rothfels C.J."/>
            <person name="Schneider L."/>
            <person name="Shu S."/>
            <person name="Stevenson D.W."/>
            <person name="Thummler F."/>
            <person name="Tillich M."/>
            <person name="Villarreal Aguilar J.C."/>
            <person name="Widiez T."/>
            <person name="Wong G.K."/>
            <person name="Wymore A."/>
            <person name="Zhang Y."/>
            <person name="Zimmer A.D."/>
            <person name="Quatrano R.S."/>
            <person name="Mayer K.F.X."/>
            <person name="Goodstein D."/>
            <person name="Casacuberta J.M."/>
            <person name="Vandepoele K."/>
            <person name="Reski R."/>
            <person name="Cuming A.C."/>
            <person name="Tuskan G.A."/>
            <person name="Maumus F."/>
            <person name="Salse J."/>
            <person name="Schmutz J."/>
            <person name="Rensing S.A."/>
        </authorList>
    </citation>
    <scope>NUCLEOTIDE SEQUENCE [LARGE SCALE GENOMIC DNA]</scope>
    <source>
        <strain evidence="1 2">cv. Gransden 2004</strain>
    </source>
</reference>
<protein>
    <submittedName>
        <fullName evidence="1">Uncharacterized protein</fullName>
    </submittedName>
</protein>
<gene>
    <name evidence="1" type="primary">LOC112278453</name>
</gene>
<dbReference type="AlphaFoldDB" id="A0A7I4D2Z1"/>
<name>A0A7I4D2Z1_PHYPA</name>
<dbReference type="Proteomes" id="UP000006727">
    <property type="component" value="Chromosome 27"/>
</dbReference>
<dbReference type="EnsemblPlants" id="Pp3c27_4910V3.2">
    <property type="protein sequence ID" value="Pp3c27_4910V3.2"/>
    <property type="gene ID" value="Pp3c27_4910"/>
</dbReference>
<accession>A0A7I4D2Z1</accession>
<dbReference type="EMBL" id="ABEU02000027">
    <property type="status" value="NOT_ANNOTATED_CDS"/>
    <property type="molecule type" value="Genomic_DNA"/>
</dbReference>
<reference evidence="1" key="3">
    <citation type="submission" date="2020-12" db="UniProtKB">
        <authorList>
            <consortium name="EnsemblPlants"/>
        </authorList>
    </citation>
    <scope>IDENTIFICATION</scope>
</reference>
<dbReference type="Gramene" id="Pp3c27_4910V3.2">
    <property type="protein sequence ID" value="Pp3c27_4910V3.2"/>
    <property type="gene ID" value="Pp3c27_4910"/>
</dbReference>
<sequence length="175" mass="18830">MDKFTGETILVEGKHVVVVPIGFLTDQVVPLGSRVLFSKTSKSLFQFETFDDNGIAKASPGIEDPTSFTNFSASPTNVRSPICHSVIQSPSPVTTSSTTRHNPLSSISKGVVAAKQHLAGKENPTVVKICGKAKSAIVSIPFLHELVNPSVEFNCHSLKIGLTHNERFRTSSLDL</sequence>
<evidence type="ECO:0000313" key="1">
    <source>
        <dbReference type="EnsemblPlants" id="Pp3c27_4910V3.2"/>
    </source>
</evidence>
<organism evidence="1 2">
    <name type="scientific">Physcomitrium patens</name>
    <name type="common">Spreading-leaved earth moss</name>
    <name type="synonym">Physcomitrella patens</name>
    <dbReference type="NCBI Taxonomy" id="3218"/>
    <lineage>
        <taxon>Eukaryota</taxon>
        <taxon>Viridiplantae</taxon>
        <taxon>Streptophyta</taxon>
        <taxon>Embryophyta</taxon>
        <taxon>Bryophyta</taxon>
        <taxon>Bryophytina</taxon>
        <taxon>Bryopsida</taxon>
        <taxon>Funariidae</taxon>
        <taxon>Funariales</taxon>
        <taxon>Funariaceae</taxon>
        <taxon>Physcomitrium</taxon>
    </lineage>
</organism>
<keyword evidence="2" id="KW-1185">Reference proteome</keyword>